<evidence type="ECO:0000313" key="5">
    <source>
        <dbReference type="Proteomes" id="UP000659654"/>
    </source>
</evidence>
<dbReference type="AlphaFoldDB" id="A0A7I8X7A2"/>
<dbReference type="GO" id="GO:0008107">
    <property type="term" value="F:galactoside 2-alpha-L-fucosyltransferase activity"/>
    <property type="evidence" value="ECO:0007669"/>
    <property type="project" value="InterPro"/>
</dbReference>
<evidence type="ECO:0000256" key="1">
    <source>
        <dbReference type="ARBA" id="ARBA00022676"/>
    </source>
</evidence>
<organism evidence="4 5">
    <name type="scientific">Bursaphelenchus xylophilus</name>
    <name type="common">Pinewood nematode worm</name>
    <name type="synonym">Aphelenchoides xylophilus</name>
    <dbReference type="NCBI Taxonomy" id="6326"/>
    <lineage>
        <taxon>Eukaryota</taxon>
        <taxon>Metazoa</taxon>
        <taxon>Ecdysozoa</taxon>
        <taxon>Nematoda</taxon>
        <taxon>Chromadorea</taxon>
        <taxon>Rhabditida</taxon>
        <taxon>Tylenchina</taxon>
        <taxon>Tylenchomorpha</taxon>
        <taxon>Aphelenchoidea</taxon>
        <taxon>Aphelenchoididae</taxon>
        <taxon>Bursaphelenchus</taxon>
    </lineage>
</organism>
<dbReference type="InterPro" id="IPR002516">
    <property type="entry name" value="Glyco_trans_11"/>
</dbReference>
<comment type="caution">
    <text evidence="4">The sequence shown here is derived from an EMBL/GenBank/DDBJ whole genome shotgun (WGS) entry which is preliminary data.</text>
</comment>
<keyword evidence="3" id="KW-0812">Transmembrane</keyword>
<dbReference type="PANTHER" id="PTHR22898">
    <property type="entry name" value="UNCHARACTERIZED GLYCOSOL TRANSFERASE-RELATED"/>
    <property type="match status" value="1"/>
</dbReference>
<feature type="transmembrane region" description="Helical" evidence="3">
    <location>
        <begin position="6"/>
        <end position="26"/>
    </location>
</feature>
<evidence type="ECO:0000313" key="4">
    <source>
        <dbReference type="EMBL" id="CAD5232978.1"/>
    </source>
</evidence>
<dbReference type="Pfam" id="PF01531">
    <property type="entry name" value="Glyco_transf_11"/>
    <property type="match status" value="1"/>
</dbReference>
<gene>
    <name evidence="4" type="ORF">BXYJ_LOCUS13069</name>
</gene>
<reference evidence="4" key="1">
    <citation type="submission" date="2020-09" db="EMBL/GenBank/DDBJ databases">
        <authorList>
            <person name="Kikuchi T."/>
        </authorList>
    </citation>
    <scope>NUCLEOTIDE SEQUENCE</scope>
    <source>
        <strain evidence="4">Ka4C1</strain>
    </source>
</reference>
<keyword evidence="5" id="KW-1185">Reference proteome</keyword>
<dbReference type="Proteomes" id="UP000659654">
    <property type="component" value="Unassembled WGS sequence"/>
</dbReference>
<evidence type="ECO:0000256" key="2">
    <source>
        <dbReference type="ARBA" id="ARBA00022679"/>
    </source>
</evidence>
<dbReference type="OrthoDB" id="5854901at2759"/>
<protein>
    <submittedName>
        <fullName evidence="4">(pine wood nematode) hypothetical protein</fullName>
    </submittedName>
</protein>
<accession>A0A7I8X7A2</accession>
<sequence>MDFHKLVGLSKCLILCGVFYIIYLCFKEDSLQWPVSLEGNFIRLKRSTEAAADTKYIGLAFTFCNGLANQMQRHAALIGIGDQIGRTPFIDQRYRCSFHILPELAAAMPNFYKGIRLLEPDKPKNWAVPFSLNICQYVNSSVLAGKYDSHKFLKLRTHLLQSYKYFHGIKPKIREVFRFADEQTQFVDRFAKELMGDSKTHKLCVHIRRGDFVRHAFLLASRQSFITPALKFLTTNLTKQHGKLGLIFIGENSEFTRSIQYDKNHVAEVFTPSGLSRTQDMLFGAKYCDSLLISASGSTYGWWMGYLMEERKQGNVFYNYLATKDAKDCRDHFDFDTYPPEWKRLRLTKKGKEMEVVVEKRWHNEIKAQEGAEVYQKWLKL</sequence>
<dbReference type="GO" id="GO:0016020">
    <property type="term" value="C:membrane"/>
    <property type="evidence" value="ECO:0007669"/>
    <property type="project" value="InterPro"/>
</dbReference>
<evidence type="ECO:0000256" key="3">
    <source>
        <dbReference type="SAM" id="Phobius"/>
    </source>
</evidence>
<dbReference type="Proteomes" id="UP000582659">
    <property type="component" value="Unassembled WGS sequence"/>
</dbReference>
<dbReference type="GO" id="GO:0005975">
    <property type="term" value="P:carbohydrate metabolic process"/>
    <property type="evidence" value="ECO:0007669"/>
    <property type="project" value="InterPro"/>
</dbReference>
<dbReference type="EMBL" id="CAJFCV020000005">
    <property type="protein sequence ID" value="CAG9126263.1"/>
    <property type="molecule type" value="Genomic_DNA"/>
</dbReference>
<keyword evidence="2" id="KW-0808">Transferase</keyword>
<keyword evidence="3" id="KW-0472">Membrane</keyword>
<proteinExistence type="predicted"/>
<name>A0A7I8X7A2_BURXY</name>
<dbReference type="PANTHER" id="PTHR22898:SF3">
    <property type="entry name" value="ALPHA-1,2-FUCOSYLTRANSFERASE-RELATED"/>
    <property type="match status" value="1"/>
</dbReference>
<dbReference type="InterPro" id="IPR052501">
    <property type="entry name" value="Alpha-1-2_FucT"/>
</dbReference>
<keyword evidence="1" id="KW-0328">Glycosyltransferase</keyword>
<keyword evidence="3" id="KW-1133">Transmembrane helix</keyword>
<dbReference type="EMBL" id="CAJFDI010000005">
    <property type="protein sequence ID" value="CAD5232978.1"/>
    <property type="molecule type" value="Genomic_DNA"/>
</dbReference>